<gene>
    <name evidence="4" type="primary">RGS22</name>
</gene>
<organism evidence="3 4">
    <name type="scientific">Microcaecilia unicolor</name>
    <dbReference type="NCBI Taxonomy" id="1415580"/>
    <lineage>
        <taxon>Eukaryota</taxon>
        <taxon>Metazoa</taxon>
        <taxon>Chordata</taxon>
        <taxon>Craniata</taxon>
        <taxon>Vertebrata</taxon>
        <taxon>Euteleostomi</taxon>
        <taxon>Amphibia</taxon>
        <taxon>Gymnophiona</taxon>
        <taxon>Siphonopidae</taxon>
        <taxon>Microcaecilia</taxon>
    </lineage>
</organism>
<reference evidence="4" key="1">
    <citation type="submission" date="2025-08" db="UniProtKB">
        <authorList>
            <consortium name="RefSeq"/>
        </authorList>
    </citation>
    <scope>IDENTIFICATION</scope>
</reference>
<keyword evidence="3" id="KW-1185">Reference proteome</keyword>
<dbReference type="InterPro" id="IPR016137">
    <property type="entry name" value="RGS"/>
</dbReference>
<feature type="domain" description="RGS" evidence="2">
    <location>
        <begin position="952"/>
        <end position="1065"/>
    </location>
</feature>
<dbReference type="OrthoDB" id="10013157at2759"/>
<dbReference type="KEGG" id="muo:115479365"/>
<dbReference type="SUPFAM" id="SSF48097">
    <property type="entry name" value="Regulator of G-protein signaling, RGS"/>
    <property type="match status" value="3"/>
</dbReference>
<dbReference type="AlphaFoldDB" id="A0A6P7ZCL9"/>
<evidence type="ECO:0000259" key="2">
    <source>
        <dbReference type="PROSITE" id="PS50132"/>
    </source>
</evidence>
<dbReference type="FunCoup" id="A0A6P7ZCL9">
    <property type="interactions" value="858"/>
</dbReference>
<dbReference type="GO" id="GO:0009966">
    <property type="term" value="P:regulation of signal transduction"/>
    <property type="evidence" value="ECO:0007669"/>
    <property type="project" value="InterPro"/>
</dbReference>
<dbReference type="RefSeq" id="XP_030073120.1">
    <property type="nucleotide sequence ID" value="XM_030217260.1"/>
</dbReference>
<dbReference type="PANTHER" id="PTHR46583:SF1">
    <property type="entry name" value="REGULATOR OF G-PROTEIN SIGNALING 22"/>
    <property type="match status" value="1"/>
</dbReference>
<evidence type="ECO:0000313" key="3">
    <source>
        <dbReference type="Proteomes" id="UP000515156"/>
    </source>
</evidence>
<dbReference type="GO" id="GO:0005634">
    <property type="term" value="C:nucleus"/>
    <property type="evidence" value="ECO:0007669"/>
    <property type="project" value="TreeGrafter"/>
</dbReference>
<sequence length="1248" mass="144531">MREKRLTTEPPVITEHNFADLLATDDLLADYFNEFLSLPVFTQPIKFNRIYGNFEVIDKGSLFRKQQLKKIIRENKSKQSTNAPSQKKTSKDLNTDLNYTVVCLNRNQGLQWIKKERLPIFLASDCYFEYRLAKLLSQLKLSRSGLALRIDSRYHPWPFGMELYSPSRPSSCPQDENQIIAKKFFASFGQASFTQTKDWFSLAKQSQLTTSTPSIQRPLAWGPVHPQDLKVLPVGSSSQAADFEQDTYKPLVAKYSSTTLPLRRPSEVYSDETISENLKQAVEEYSVSFAESPSPTPIRVYIDQPWETGSKVEHRKHKVKKWQELDHTVGEDKETAIETIDLNGSLLSPNIQHLEEFAADYVERLLKGTIERLMNQPTDEIFDKSDDYNGLKVIIHDLPHSSTSLSSSSLSSEHDSSYIIPEFRDEELCLSSESEDDETSTKATWYANLKNINTRKKFEKFKSFLKGTIGEKNWWLWMDIERLRSIKDPKRQQRHLNKMRKLYLVTGEDHYMHAETLLKLGLRDGNQWNPNHLYYIQTRVVKPLLLYWGPRYCLSQTSSPNINDALKMWQDRQLRQKKKINPFSQSITLLPFRAKSCVSRISPSPLQNTRSSSPRSSAKKDKQPRRLQSASVVEQRKKLTNKPSSAPPKLESTEKQHTSNKHHLSQSLDAIDRCLRPQTRQGRRGSRREQLKVKDISGPLGRPTIESMLHGLGLESRAGYYFTRFCEQSMNELWKNNVNFWFDLQNFHHLFNQETLQPFKLTNQAKFLYATYLAPAATMDTGVTQTVKSEIHYKLDPPFDDLFDSAEEFALTLLLSAWTEMTELDNRAYGQVKLEEETRQLDMKSLRYLYEQYLEKKSTYKTGVPSPADAKLQPSHDFSIQQMYDASITPPDASFSLIPDFAPHSKLIPHREPSSIPEPDVSKEKNYWEDVPEEFQSIDLGVLSLSKTEMAFFHKNLVVPYEKMDLNCWEEIEHFRRMPHTDKKKREEMSKEIKRKYLNKNYFFGTNSPASKEEQDQIMQLSGGWGQMLQDTLPSSVLPEVQTHVRRRIEKKALPEFLATKEFKERHKIDPDFGSTSSGLFTQFLQESLISLHEIEETEDSTAQTIPPTSLKRPAFEGYFESTPHGLTQAKEVSDDQPFQAKRKKHGFWKDMEIKWLSPSKDMITFRKALGNPITAKQFQRYISLTDEVLETGLLFWLEVQNTRICVTPIVMKLSSRIRFQLLSTALLIPLSLQHCKLIFQLNKQRGL</sequence>
<evidence type="ECO:0000313" key="4">
    <source>
        <dbReference type="RefSeq" id="XP_030073120.1"/>
    </source>
</evidence>
<dbReference type="GeneID" id="115479365"/>
<protein>
    <submittedName>
        <fullName evidence="4">Regulator of G-protein signaling 22</fullName>
    </submittedName>
</protein>
<dbReference type="PROSITE" id="PS50132">
    <property type="entry name" value="RGS"/>
    <property type="match status" value="2"/>
</dbReference>
<feature type="region of interest" description="Disordered" evidence="1">
    <location>
        <begin position="601"/>
        <end position="691"/>
    </location>
</feature>
<dbReference type="GO" id="GO:0001965">
    <property type="term" value="F:G-protein alpha-subunit binding"/>
    <property type="evidence" value="ECO:0007669"/>
    <property type="project" value="InterPro"/>
</dbReference>
<dbReference type="GO" id="GO:0005737">
    <property type="term" value="C:cytoplasm"/>
    <property type="evidence" value="ECO:0007669"/>
    <property type="project" value="TreeGrafter"/>
</dbReference>
<feature type="compositionally biased region" description="Polar residues" evidence="1">
    <location>
        <begin position="601"/>
        <end position="616"/>
    </location>
</feature>
<dbReference type="Pfam" id="PF00615">
    <property type="entry name" value="RGS"/>
    <property type="match status" value="1"/>
</dbReference>
<dbReference type="CTD" id="26166"/>
<feature type="domain" description="RGS" evidence="2">
    <location>
        <begin position="721"/>
        <end position="814"/>
    </location>
</feature>
<accession>A0A6P7ZCL9</accession>
<dbReference type="InParanoid" id="A0A6P7ZCL9"/>
<dbReference type="InterPro" id="IPR044926">
    <property type="entry name" value="RGS_subdomain_2"/>
</dbReference>
<dbReference type="Proteomes" id="UP000515156">
    <property type="component" value="Chromosome 1"/>
</dbReference>
<dbReference type="PANTHER" id="PTHR46583">
    <property type="entry name" value="REGULATOR OF G-PROTEIN SIGNALING 22"/>
    <property type="match status" value="1"/>
</dbReference>
<proteinExistence type="predicted"/>
<dbReference type="Gene3D" id="1.10.167.10">
    <property type="entry name" value="Regulator of G-protein Signalling 4, domain 2"/>
    <property type="match status" value="2"/>
</dbReference>
<dbReference type="InterPro" id="IPR036305">
    <property type="entry name" value="RGS_sf"/>
</dbReference>
<dbReference type="InterPro" id="IPR042651">
    <property type="entry name" value="Rgs22"/>
</dbReference>
<evidence type="ECO:0000256" key="1">
    <source>
        <dbReference type="SAM" id="MobiDB-lite"/>
    </source>
</evidence>
<name>A0A6P7ZCL9_9AMPH</name>